<dbReference type="PANTHER" id="PTHR11647:SF1">
    <property type="entry name" value="COLLAPSIN RESPONSE MEDIATOR PROTEIN"/>
    <property type="match status" value="1"/>
</dbReference>
<dbReference type="AlphaFoldDB" id="A0A5C5XG71"/>
<feature type="domain" description="Amidohydrolase 3" evidence="1">
    <location>
        <begin position="47"/>
        <end position="470"/>
    </location>
</feature>
<dbReference type="Gene3D" id="2.30.40.10">
    <property type="entry name" value="Urease, subunit C, domain 1"/>
    <property type="match status" value="1"/>
</dbReference>
<dbReference type="PANTHER" id="PTHR11647">
    <property type="entry name" value="HYDRANTOINASE/DIHYDROPYRIMIDINASE FAMILY MEMBER"/>
    <property type="match status" value="1"/>
</dbReference>
<dbReference type="SUPFAM" id="SSF51556">
    <property type="entry name" value="Metallo-dependent hydrolases"/>
    <property type="match status" value="1"/>
</dbReference>
<keyword evidence="3" id="KW-1185">Reference proteome</keyword>
<dbReference type="SUPFAM" id="SSF51338">
    <property type="entry name" value="Composite domain of metallo-dependent hydrolases"/>
    <property type="match status" value="2"/>
</dbReference>
<dbReference type="OrthoDB" id="9775607at2"/>
<dbReference type="Pfam" id="PF07969">
    <property type="entry name" value="Amidohydro_3"/>
    <property type="match status" value="1"/>
</dbReference>
<dbReference type="Proteomes" id="UP000316095">
    <property type="component" value="Unassembled WGS sequence"/>
</dbReference>
<gene>
    <name evidence="2" type="primary">fhcA</name>
    <name evidence="2" type="ORF">Pan54_19100</name>
</gene>
<evidence type="ECO:0000313" key="2">
    <source>
        <dbReference type="EMBL" id="TWT61175.1"/>
    </source>
</evidence>
<dbReference type="InterPro" id="IPR032466">
    <property type="entry name" value="Metal_Hydrolase"/>
</dbReference>
<dbReference type="InterPro" id="IPR050378">
    <property type="entry name" value="Metallo-dep_Hydrolases_sf"/>
</dbReference>
<dbReference type="GO" id="GO:0016740">
    <property type="term" value="F:transferase activity"/>
    <property type="evidence" value="ECO:0007669"/>
    <property type="project" value="UniProtKB-KW"/>
</dbReference>
<dbReference type="InterPro" id="IPR013108">
    <property type="entry name" value="Amidohydro_3"/>
</dbReference>
<dbReference type="EC" id="3.5.1.-" evidence="2"/>
<dbReference type="GO" id="GO:0016810">
    <property type="term" value="F:hydrolase activity, acting on carbon-nitrogen (but not peptide) bonds"/>
    <property type="evidence" value="ECO:0007669"/>
    <property type="project" value="InterPro"/>
</dbReference>
<dbReference type="InterPro" id="IPR012027">
    <property type="entry name" value="Formylmethanofuran_DH_asu"/>
</dbReference>
<reference evidence="2 3" key="1">
    <citation type="submission" date="2019-02" db="EMBL/GenBank/DDBJ databases">
        <title>Deep-cultivation of Planctomycetes and their phenomic and genomic characterization uncovers novel biology.</title>
        <authorList>
            <person name="Wiegand S."/>
            <person name="Jogler M."/>
            <person name="Boedeker C."/>
            <person name="Pinto D."/>
            <person name="Vollmers J."/>
            <person name="Rivas-Marin E."/>
            <person name="Kohn T."/>
            <person name="Peeters S.H."/>
            <person name="Heuer A."/>
            <person name="Rast P."/>
            <person name="Oberbeckmann S."/>
            <person name="Bunk B."/>
            <person name="Jeske O."/>
            <person name="Meyerdierks A."/>
            <person name="Storesund J.E."/>
            <person name="Kallscheuer N."/>
            <person name="Luecker S."/>
            <person name="Lage O.M."/>
            <person name="Pohl T."/>
            <person name="Merkel B.J."/>
            <person name="Hornburger P."/>
            <person name="Mueller R.-W."/>
            <person name="Bruemmer F."/>
            <person name="Labrenz M."/>
            <person name="Spormann A.M."/>
            <person name="Op Den Camp H."/>
            <person name="Overmann J."/>
            <person name="Amann R."/>
            <person name="Jetten M.S.M."/>
            <person name="Mascher T."/>
            <person name="Medema M.H."/>
            <person name="Devos D.P."/>
            <person name="Kaster A.-K."/>
            <person name="Ovreas L."/>
            <person name="Rohde M."/>
            <person name="Galperin M.Y."/>
            <person name="Jogler C."/>
        </authorList>
    </citation>
    <scope>NUCLEOTIDE SEQUENCE [LARGE SCALE GENOMIC DNA]</scope>
    <source>
        <strain evidence="2 3">Pan54</strain>
    </source>
</reference>
<evidence type="ECO:0000259" key="1">
    <source>
        <dbReference type="Pfam" id="PF07969"/>
    </source>
</evidence>
<accession>A0A5C5XG71</accession>
<keyword evidence="2" id="KW-0808">Transferase</keyword>
<evidence type="ECO:0000313" key="3">
    <source>
        <dbReference type="Proteomes" id="UP000316095"/>
    </source>
</evidence>
<dbReference type="Gene3D" id="3.20.20.140">
    <property type="entry name" value="Metal-dependent hydrolases"/>
    <property type="match status" value="2"/>
</dbReference>
<dbReference type="EMBL" id="SJPG01000001">
    <property type="protein sequence ID" value="TWT61175.1"/>
    <property type="molecule type" value="Genomic_DNA"/>
</dbReference>
<dbReference type="NCBIfam" id="TIGR03121">
    <property type="entry name" value="one_C_dehyd_A"/>
    <property type="match status" value="1"/>
</dbReference>
<sequence>MTYYCLKGGRVYDPANDLHGEVHDLWFQSGVMIAPPAEKPENTVEKDVSGLIVMPGGVDMHCHIVGPKVNHARQFLAGMSGSRRSNSASVMDSPIVPNCSATGQLFAGMGYTTAVDAAIPGLTARLAHHEFSLTPYIDKAFLTLFGNNHYVMDQIREGRGDALQEYVGWMLSSVHAQGVKIVNPGGVENWKQISRKSLHELDAPVGEFGVSPRQIVKSLAAAVDTLGLPHAAHIHCNNLGYPGNWETTLKTMQALEGSRGHFAHIQFHSYGGDADDPTSFTSSVQPLVDYVSEHPEITVDVGHISPGEAMTITGDAPFAEHLQRLTGGRWFTSDTEHEASCGVIPGRFKPYRNLVHATQWAIGLEWYLRMPDPWQIAMSSDHPNGGAFVKYPQMIHLLMDRAYREEMIGRMPENLADRSPLWDLDREYSLSEVAILTRAAPARILGLNEKGHLGYGADADLTIYAPQENITEMFQRPRFVYKAGNLIAEDGELKSQRPGQLLRPEVDVTQEFNEQRKTWFNDNYSIQYGNYRIDAEELLQTVR</sequence>
<organism evidence="2 3">
    <name type="scientific">Rubinisphaera italica</name>
    <dbReference type="NCBI Taxonomy" id="2527969"/>
    <lineage>
        <taxon>Bacteria</taxon>
        <taxon>Pseudomonadati</taxon>
        <taxon>Planctomycetota</taxon>
        <taxon>Planctomycetia</taxon>
        <taxon>Planctomycetales</taxon>
        <taxon>Planctomycetaceae</taxon>
        <taxon>Rubinisphaera</taxon>
    </lineage>
</organism>
<name>A0A5C5XG71_9PLAN</name>
<keyword evidence="2" id="KW-0378">Hydrolase</keyword>
<dbReference type="RefSeq" id="WP_146503199.1">
    <property type="nucleotide sequence ID" value="NZ_SJPG01000001.1"/>
</dbReference>
<dbReference type="InterPro" id="IPR011059">
    <property type="entry name" value="Metal-dep_hydrolase_composite"/>
</dbReference>
<protein>
    <submittedName>
        <fullName evidence="2">Formyltransferase/hydrolase complex Fhc subunit A</fullName>
        <ecNumber evidence="2">3.5.1.-</ecNumber>
    </submittedName>
</protein>
<comment type="caution">
    <text evidence="2">The sequence shown here is derived from an EMBL/GenBank/DDBJ whole genome shotgun (WGS) entry which is preliminary data.</text>
</comment>
<proteinExistence type="predicted"/>